<name>A0A089HKK3_PAEDU</name>
<evidence type="ECO:0000313" key="2">
    <source>
        <dbReference type="Proteomes" id="UP000029409"/>
    </source>
</evidence>
<reference evidence="1 2" key="1">
    <citation type="submission" date="2014-08" db="EMBL/GenBank/DDBJ databases">
        <title>Comparative genomics of the Paenibacillus odorifer group.</title>
        <authorList>
            <person name="den Bakker H.C."/>
            <person name="Tsai Y.-C."/>
            <person name="Martin N."/>
            <person name="Korlach J."/>
            <person name="Wiedmann M."/>
        </authorList>
    </citation>
    <scope>NUCLEOTIDE SEQUENCE [LARGE SCALE GENOMIC DNA]</scope>
    <source>
        <strain evidence="1 2">DSM 1735</strain>
    </source>
</reference>
<dbReference type="Proteomes" id="UP000029409">
    <property type="component" value="Chromosome"/>
</dbReference>
<gene>
    <name evidence="1" type="ORF">PDUR_11585</name>
</gene>
<dbReference type="KEGG" id="pdu:PDUR_11585"/>
<evidence type="ECO:0000313" key="1">
    <source>
        <dbReference type="EMBL" id="AIQ12471.1"/>
    </source>
</evidence>
<keyword evidence="2" id="KW-1185">Reference proteome</keyword>
<proteinExistence type="predicted"/>
<sequence length="121" mass="14104">MDGGMNTNIAFEQHHKSRVSIQNDLEVKEWCPFCGEAVIGYISCEQGIIQRIHFRPCKCNHSSELFQLTPLFEGMPIDELYEDDYAERISEQLSIFHDKLQGLALSLSDKILYAFYNRYYT</sequence>
<protein>
    <submittedName>
        <fullName evidence="1">Uncharacterized protein</fullName>
    </submittedName>
</protein>
<dbReference type="RefSeq" id="WP_042206322.1">
    <property type="nucleotide sequence ID" value="NZ_CP009288.1"/>
</dbReference>
<organism evidence="1 2">
    <name type="scientific">Paenibacillus durus</name>
    <name type="common">Paenibacillus azotofixans</name>
    <dbReference type="NCBI Taxonomy" id="44251"/>
    <lineage>
        <taxon>Bacteria</taxon>
        <taxon>Bacillati</taxon>
        <taxon>Bacillota</taxon>
        <taxon>Bacilli</taxon>
        <taxon>Bacillales</taxon>
        <taxon>Paenibacillaceae</taxon>
        <taxon>Paenibacillus</taxon>
    </lineage>
</organism>
<accession>A0A089HKK3</accession>
<dbReference type="EMBL" id="CP009288">
    <property type="protein sequence ID" value="AIQ12471.1"/>
    <property type="molecule type" value="Genomic_DNA"/>
</dbReference>
<dbReference type="AlphaFoldDB" id="A0A089HKK3"/>